<dbReference type="RefSeq" id="WP_158152716.1">
    <property type="nucleotide sequence ID" value="NZ_CP056030.1"/>
</dbReference>
<dbReference type="EMBL" id="CP056030">
    <property type="protein sequence ID" value="QKZ06783.1"/>
    <property type="molecule type" value="Genomic_DNA"/>
</dbReference>
<proteinExistence type="predicted"/>
<accession>A0A7D5H8C9</accession>
<evidence type="ECO:0000313" key="2">
    <source>
        <dbReference type="Proteomes" id="UP000509568"/>
    </source>
</evidence>
<reference evidence="1 2" key="1">
    <citation type="submission" date="2020-06" db="EMBL/GenBank/DDBJ databases">
        <title>Pseudomonas eucalypticola sp. nov., an endophyte of Eucalyptus dunnii leaves with biocontrol ability of eucalyptus leaf blight.</title>
        <authorList>
            <person name="Liu Y."/>
            <person name="Song Z."/>
            <person name="Zeng H."/>
            <person name="Lu M."/>
            <person name="Wang X."/>
            <person name="Lian X."/>
            <person name="Zhang Q."/>
        </authorList>
    </citation>
    <scope>NUCLEOTIDE SEQUENCE [LARGE SCALE GENOMIC DNA]</scope>
    <source>
        <strain evidence="1 2">NP-1</strain>
    </source>
</reference>
<evidence type="ECO:0000313" key="1">
    <source>
        <dbReference type="EMBL" id="QKZ06783.1"/>
    </source>
</evidence>
<dbReference type="Proteomes" id="UP000509568">
    <property type="component" value="Chromosome"/>
</dbReference>
<dbReference type="KEGG" id="pez:HWQ56_24585"/>
<dbReference type="AlphaFoldDB" id="A0A7D5H8C9"/>
<name>A0A7D5H8C9_9PSED</name>
<protein>
    <submittedName>
        <fullName evidence="1">Uncharacterized protein</fullName>
    </submittedName>
</protein>
<gene>
    <name evidence="1" type="ORF">HWQ56_24585</name>
</gene>
<organism evidence="1 2">
    <name type="scientific">Pseudomonas eucalypticola</name>
    <dbReference type="NCBI Taxonomy" id="2599595"/>
    <lineage>
        <taxon>Bacteria</taxon>
        <taxon>Pseudomonadati</taxon>
        <taxon>Pseudomonadota</taxon>
        <taxon>Gammaproteobacteria</taxon>
        <taxon>Pseudomonadales</taxon>
        <taxon>Pseudomonadaceae</taxon>
        <taxon>Pseudomonas</taxon>
    </lineage>
</organism>
<keyword evidence="2" id="KW-1185">Reference proteome</keyword>
<sequence>MTNTLNPGADTVYIIRIDGTRLGPFQTQVEPNKALIYEVTLNAGAGDTLEHHREGGAVDKYLITNTHFQPQMTTVAAHYTVRWRQEG</sequence>